<evidence type="ECO:0000313" key="12">
    <source>
        <dbReference type="EMBL" id="MFD2468190.1"/>
    </source>
</evidence>
<dbReference type="Proteomes" id="UP001597483">
    <property type="component" value="Unassembled WGS sequence"/>
</dbReference>
<evidence type="ECO:0000256" key="3">
    <source>
        <dbReference type="ARBA" id="ARBA00022553"/>
    </source>
</evidence>
<dbReference type="EC" id="2.7.13.3" evidence="2"/>
<evidence type="ECO:0000313" key="13">
    <source>
        <dbReference type="Proteomes" id="UP001597483"/>
    </source>
</evidence>
<accession>A0ABW5H4Y4</accession>
<dbReference type="Pfam" id="PF07730">
    <property type="entry name" value="HisKA_3"/>
    <property type="match status" value="1"/>
</dbReference>
<keyword evidence="5" id="KW-0547">Nucleotide-binding</keyword>
<protein>
    <recommendedName>
        <fullName evidence="2">histidine kinase</fullName>
        <ecNumber evidence="2">2.7.13.3</ecNumber>
    </recommendedName>
</protein>
<feature type="transmembrane region" description="Helical" evidence="9">
    <location>
        <begin position="33"/>
        <end position="50"/>
    </location>
</feature>
<proteinExistence type="predicted"/>
<feature type="domain" description="Histidine kinase/HSP90-like ATPase" evidence="10">
    <location>
        <begin position="264"/>
        <end position="348"/>
    </location>
</feature>
<dbReference type="InterPro" id="IPR003594">
    <property type="entry name" value="HATPase_dom"/>
</dbReference>
<evidence type="ECO:0000256" key="5">
    <source>
        <dbReference type="ARBA" id="ARBA00022741"/>
    </source>
</evidence>
<dbReference type="PANTHER" id="PTHR24421:SF10">
    <property type="entry name" value="NITRATE_NITRITE SENSOR PROTEIN NARQ"/>
    <property type="match status" value="1"/>
</dbReference>
<keyword evidence="3" id="KW-0597">Phosphoprotein</keyword>
<keyword evidence="13" id="KW-1185">Reference proteome</keyword>
<evidence type="ECO:0000256" key="1">
    <source>
        <dbReference type="ARBA" id="ARBA00000085"/>
    </source>
</evidence>
<organism evidence="12 13">
    <name type="scientific">Amycolatopsis silviterrae</name>
    <dbReference type="NCBI Taxonomy" id="1656914"/>
    <lineage>
        <taxon>Bacteria</taxon>
        <taxon>Bacillati</taxon>
        <taxon>Actinomycetota</taxon>
        <taxon>Actinomycetes</taxon>
        <taxon>Pseudonocardiales</taxon>
        <taxon>Pseudonocardiaceae</taxon>
        <taxon>Amycolatopsis</taxon>
    </lineage>
</organism>
<reference evidence="13" key="1">
    <citation type="journal article" date="2019" name="Int. J. Syst. Evol. Microbiol.">
        <title>The Global Catalogue of Microorganisms (GCM) 10K type strain sequencing project: providing services to taxonomists for standard genome sequencing and annotation.</title>
        <authorList>
            <consortium name="The Broad Institute Genomics Platform"/>
            <consortium name="The Broad Institute Genome Sequencing Center for Infectious Disease"/>
            <person name="Wu L."/>
            <person name="Ma J."/>
        </authorList>
    </citation>
    <scope>NUCLEOTIDE SEQUENCE [LARGE SCALE GENOMIC DNA]</scope>
    <source>
        <strain evidence="13">CGMCC 4.7641</strain>
    </source>
</reference>
<comment type="catalytic activity">
    <reaction evidence="1">
        <text>ATP + protein L-histidine = ADP + protein N-phospho-L-histidine.</text>
        <dbReference type="EC" id="2.7.13.3"/>
    </reaction>
</comment>
<keyword evidence="7" id="KW-0067">ATP-binding</keyword>
<evidence type="ECO:0000256" key="4">
    <source>
        <dbReference type="ARBA" id="ARBA00022679"/>
    </source>
</evidence>
<evidence type="ECO:0000256" key="8">
    <source>
        <dbReference type="ARBA" id="ARBA00023012"/>
    </source>
</evidence>
<dbReference type="EMBL" id="JBHUKS010000008">
    <property type="protein sequence ID" value="MFD2468190.1"/>
    <property type="molecule type" value="Genomic_DNA"/>
</dbReference>
<dbReference type="RefSeq" id="WP_378303573.1">
    <property type="nucleotide sequence ID" value="NZ_JBHUKS010000008.1"/>
</dbReference>
<feature type="domain" description="Signal transduction histidine kinase subgroup 3 dimerisation and phosphoacceptor" evidence="11">
    <location>
        <begin position="156"/>
        <end position="221"/>
    </location>
</feature>
<keyword evidence="9" id="KW-1133">Transmembrane helix</keyword>
<dbReference type="InterPro" id="IPR011712">
    <property type="entry name" value="Sig_transdc_His_kin_sub3_dim/P"/>
</dbReference>
<dbReference type="InterPro" id="IPR050482">
    <property type="entry name" value="Sensor_HK_TwoCompSys"/>
</dbReference>
<dbReference type="PANTHER" id="PTHR24421">
    <property type="entry name" value="NITRATE/NITRITE SENSOR PROTEIN NARX-RELATED"/>
    <property type="match status" value="1"/>
</dbReference>
<name>A0ABW5H4Y4_9PSEU</name>
<keyword evidence="9" id="KW-0812">Transmembrane</keyword>
<evidence type="ECO:0000256" key="2">
    <source>
        <dbReference type="ARBA" id="ARBA00012438"/>
    </source>
</evidence>
<keyword evidence="9" id="KW-0472">Membrane</keyword>
<dbReference type="SUPFAM" id="SSF55874">
    <property type="entry name" value="ATPase domain of HSP90 chaperone/DNA topoisomerase II/histidine kinase"/>
    <property type="match status" value="1"/>
</dbReference>
<evidence type="ECO:0000259" key="10">
    <source>
        <dbReference type="Pfam" id="PF02518"/>
    </source>
</evidence>
<dbReference type="CDD" id="cd16917">
    <property type="entry name" value="HATPase_UhpB-NarQ-NarX-like"/>
    <property type="match status" value="1"/>
</dbReference>
<evidence type="ECO:0000259" key="11">
    <source>
        <dbReference type="Pfam" id="PF07730"/>
    </source>
</evidence>
<sequence>MSPLRVSDVALAAGLLVADVGLAGNLLLDEEPWRLPVSAVIATLIAAAVLMRRRAPVPLLLGTVVVSAAAAAFGLLWDPFVGAAAVLYLVRPPRALPAAAGLAVVSAATAVVGQWWYAFGVPLALLTWGLAEAVRSQRAQAARQERQREHRILVDERVRIARELHDVVTHGMGLIAVKAGVANHVADSRPEEARDALRVIEATSRAALGEMRRLLHVLRDDADETPADPLTALPELAERARQTGVDVELTVLGTARVPEPVALAAYRIVQEAVTNVVKHAAPASCRAVVAVGANEIRIQVTDDGTAPIGELRLGHGLTGMRERVALYGGELIAGPGPDGGFRVAATLRCADG</sequence>
<evidence type="ECO:0000256" key="9">
    <source>
        <dbReference type="SAM" id="Phobius"/>
    </source>
</evidence>
<keyword evidence="4" id="KW-0808">Transferase</keyword>
<dbReference type="InterPro" id="IPR036890">
    <property type="entry name" value="HATPase_C_sf"/>
</dbReference>
<evidence type="ECO:0000256" key="6">
    <source>
        <dbReference type="ARBA" id="ARBA00022777"/>
    </source>
</evidence>
<comment type="caution">
    <text evidence="12">The sequence shown here is derived from an EMBL/GenBank/DDBJ whole genome shotgun (WGS) entry which is preliminary data.</text>
</comment>
<keyword evidence="8" id="KW-0902">Two-component regulatory system</keyword>
<dbReference type="Gene3D" id="3.30.565.10">
    <property type="entry name" value="Histidine kinase-like ATPase, C-terminal domain"/>
    <property type="match status" value="1"/>
</dbReference>
<dbReference type="GO" id="GO:0016301">
    <property type="term" value="F:kinase activity"/>
    <property type="evidence" value="ECO:0007669"/>
    <property type="project" value="UniProtKB-KW"/>
</dbReference>
<gene>
    <name evidence="12" type="ORF">ACFSVL_12385</name>
</gene>
<dbReference type="Gene3D" id="1.20.5.1930">
    <property type="match status" value="1"/>
</dbReference>
<dbReference type="Pfam" id="PF02518">
    <property type="entry name" value="HATPase_c"/>
    <property type="match status" value="1"/>
</dbReference>
<evidence type="ECO:0000256" key="7">
    <source>
        <dbReference type="ARBA" id="ARBA00022840"/>
    </source>
</evidence>
<keyword evidence="6 12" id="KW-0418">Kinase</keyword>